<evidence type="ECO:0000313" key="6">
    <source>
        <dbReference type="EMBL" id="RKO19970.1"/>
    </source>
</evidence>
<dbReference type="SUPFAM" id="SSF51569">
    <property type="entry name" value="Aldolase"/>
    <property type="match status" value="1"/>
</dbReference>
<comment type="similarity">
    <text evidence="2">Belongs to the KHG/KDPG aldolase family.</text>
</comment>
<comment type="caution">
    <text evidence="6">The sequence shown here is derived from an EMBL/GenBank/DDBJ whole genome shotgun (WGS) entry which is preliminary data.</text>
</comment>
<accession>A0A3B0FJC5</accession>
<comment type="subunit">
    <text evidence="3">Homotrimer.</text>
</comment>
<dbReference type="AlphaFoldDB" id="A0A3B0FJC5"/>
<dbReference type="PANTHER" id="PTHR30246">
    <property type="entry name" value="2-KETO-3-DEOXY-6-PHOSPHOGLUCONATE ALDOLASE"/>
    <property type="match status" value="1"/>
</dbReference>
<evidence type="ECO:0000313" key="7">
    <source>
        <dbReference type="Proteomes" id="UP000273159"/>
    </source>
</evidence>
<dbReference type="InterPro" id="IPR013785">
    <property type="entry name" value="Aldolase_TIM"/>
</dbReference>
<evidence type="ECO:0000256" key="1">
    <source>
        <dbReference type="ARBA" id="ARBA00004761"/>
    </source>
</evidence>
<dbReference type="Pfam" id="PF01081">
    <property type="entry name" value="Aldolase"/>
    <property type="match status" value="1"/>
</dbReference>
<dbReference type="Proteomes" id="UP000273159">
    <property type="component" value="Unassembled WGS sequence"/>
</dbReference>
<evidence type="ECO:0000256" key="2">
    <source>
        <dbReference type="ARBA" id="ARBA00006906"/>
    </source>
</evidence>
<gene>
    <name evidence="6" type="primary">eda</name>
    <name evidence="6" type="ORF">D7Z96_19715</name>
</gene>
<dbReference type="PANTHER" id="PTHR30246:SF1">
    <property type="entry name" value="2-DEHYDRO-3-DEOXY-6-PHOSPHOGALACTONATE ALDOLASE-RELATED"/>
    <property type="match status" value="1"/>
</dbReference>
<dbReference type="GO" id="GO:0008700">
    <property type="term" value="F:(R,S)-4-hydroxy-2-oxoglutarate aldolase activity"/>
    <property type="evidence" value="ECO:0007669"/>
    <property type="project" value="UniProtKB-EC"/>
</dbReference>
<evidence type="ECO:0000256" key="5">
    <source>
        <dbReference type="ARBA" id="ARBA00023277"/>
    </source>
</evidence>
<name>A0A3B0FJC5_PSEPS</name>
<evidence type="ECO:0000256" key="3">
    <source>
        <dbReference type="ARBA" id="ARBA00011233"/>
    </source>
</evidence>
<organism evidence="6 7">
    <name type="scientific">Pseudarthrobacter phenanthrenivorans</name>
    <name type="common">Arthrobacter phenanthrenivorans</name>
    <dbReference type="NCBI Taxonomy" id="361575"/>
    <lineage>
        <taxon>Bacteria</taxon>
        <taxon>Bacillati</taxon>
        <taxon>Actinomycetota</taxon>
        <taxon>Actinomycetes</taxon>
        <taxon>Micrococcales</taxon>
        <taxon>Micrococcaceae</taxon>
        <taxon>Pseudarthrobacter</taxon>
    </lineage>
</organism>
<proteinExistence type="inferred from homology"/>
<dbReference type="EC" id="4.1.2.14" evidence="6"/>
<reference evidence="6 7" key="1">
    <citation type="submission" date="2018-10" db="EMBL/GenBank/DDBJ databases">
        <title>Genome-guide identification and characterization of bacteria that degrade polycyclic aromatic hydrocarbons and resist hexavalent chromium simultaneously.</title>
        <authorList>
            <person name="Feng H."/>
        </authorList>
    </citation>
    <scope>NUCLEOTIDE SEQUENCE [LARGE SCALE GENOMIC DNA]</scope>
    <source>
        <strain evidence="6 7">J015</strain>
    </source>
</reference>
<dbReference type="EMBL" id="RBNH01000029">
    <property type="protein sequence ID" value="RKO19970.1"/>
    <property type="molecule type" value="Genomic_DNA"/>
</dbReference>
<dbReference type="NCBIfam" id="TIGR01182">
    <property type="entry name" value="eda"/>
    <property type="match status" value="1"/>
</dbReference>
<dbReference type="Gene3D" id="3.20.20.70">
    <property type="entry name" value="Aldolase class I"/>
    <property type="match status" value="1"/>
</dbReference>
<reference evidence="7" key="2">
    <citation type="submission" date="2018-10" db="EMBL/GenBank/DDBJ databases">
        <authorList>
            <person name="Wang Y."/>
            <person name="Wang J."/>
            <person name="Yang X."/>
            <person name="Wang Z."/>
            <person name="Huang Y."/>
        </authorList>
    </citation>
    <scope>NUCLEOTIDE SEQUENCE [LARGE SCALE GENOMIC DNA]</scope>
    <source>
        <strain evidence="7">J015</strain>
    </source>
</reference>
<dbReference type="RefSeq" id="WP_120693668.1">
    <property type="nucleotide sequence ID" value="NZ_RBNH01000029.1"/>
</dbReference>
<sequence>MERQLPTSFDELFADVSVMAILRGYSVERTLELATAAWDLGIDCVEVPIQTPDALAALRATVAAGAARGKAVGAGTVVSQEHVRQAADAGAAFTVSPGIDPAIVRQSLEAGLPTLPGVATASEIQLAQRLGLDWVKAFPAALLGPSWFTSMHGPFPGIKFAATGGIDPDNAQEFLTAGARVVALGSSLADSSALPAIAAVLGRK</sequence>
<comment type="pathway">
    <text evidence="1">Carbohydrate acid metabolism.</text>
</comment>
<dbReference type="InterPro" id="IPR000887">
    <property type="entry name" value="Aldlse_KDPG_KHG"/>
</dbReference>
<dbReference type="CDD" id="cd00452">
    <property type="entry name" value="KDPG_aldolase"/>
    <property type="match status" value="1"/>
</dbReference>
<keyword evidence="5" id="KW-0119">Carbohydrate metabolism</keyword>
<protein>
    <submittedName>
        <fullName evidence="6">Bifunctional 4-hydroxy-2-oxoglutarate aldolase/2-dehydro-3-deoxy-phosphogluconate aldolase</fullName>
        <ecNumber evidence="6">4.1.2.14</ecNumber>
        <ecNumber evidence="6">4.1.3.16</ecNumber>
    </submittedName>
</protein>
<dbReference type="GO" id="GO:0008675">
    <property type="term" value="F:2-dehydro-3-deoxy-phosphogluconate aldolase activity"/>
    <property type="evidence" value="ECO:0007669"/>
    <property type="project" value="UniProtKB-EC"/>
</dbReference>
<evidence type="ECO:0000256" key="4">
    <source>
        <dbReference type="ARBA" id="ARBA00023239"/>
    </source>
</evidence>
<dbReference type="EC" id="4.1.3.16" evidence="6"/>
<keyword evidence="4 6" id="KW-0456">Lyase</keyword>